<protein>
    <submittedName>
        <fullName evidence="2">DJ-1/PfpI family protein</fullName>
    </submittedName>
</protein>
<dbReference type="InterPro" id="IPR029062">
    <property type="entry name" value="Class_I_gatase-like"/>
</dbReference>
<dbReference type="AlphaFoldDB" id="A0A3B0C774"/>
<comment type="caution">
    <text evidence="2">The sequence shown here is derived from an EMBL/GenBank/DDBJ whole genome shotgun (WGS) entry which is preliminary data.</text>
</comment>
<dbReference type="InterPro" id="IPR052158">
    <property type="entry name" value="INH-QAR"/>
</dbReference>
<dbReference type="CDD" id="cd03139">
    <property type="entry name" value="GATase1_PfpI_2"/>
    <property type="match status" value="1"/>
</dbReference>
<dbReference type="PANTHER" id="PTHR43130">
    <property type="entry name" value="ARAC-FAMILY TRANSCRIPTIONAL REGULATOR"/>
    <property type="match status" value="1"/>
</dbReference>
<feature type="domain" description="DJ-1/PfpI" evidence="1">
    <location>
        <begin position="31"/>
        <end position="203"/>
    </location>
</feature>
<dbReference type="Gene3D" id="3.40.50.880">
    <property type="match status" value="1"/>
</dbReference>
<evidence type="ECO:0000259" key="1">
    <source>
        <dbReference type="Pfam" id="PF01965"/>
    </source>
</evidence>
<dbReference type="EMBL" id="RBCJ01000003">
    <property type="protein sequence ID" value="RKN80169.1"/>
    <property type="molecule type" value="Genomic_DNA"/>
</dbReference>
<proteinExistence type="predicted"/>
<dbReference type="Pfam" id="PF01965">
    <property type="entry name" value="DJ-1_PfpI"/>
    <property type="match status" value="1"/>
</dbReference>
<accession>A0A3B0C774</accession>
<dbReference type="PANTHER" id="PTHR43130:SF14">
    <property type="entry name" value="DJ-1_PFPI DOMAIN-CONTAINING PROTEIN"/>
    <property type="match status" value="1"/>
</dbReference>
<evidence type="ECO:0000313" key="2">
    <source>
        <dbReference type="EMBL" id="RKN80169.1"/>
    </source>
</evidence>
<gene>
    <name evidence="2" type="ORF">D7Z94_18195</name>
</gene>
<dbReference type="GO" id="GO:0006355">
    <property type="term" value="P:regulation of DNA-templated transcription"/>
    <property type="evidence" value="ECO:0007669"/>
    <property type="project" value="TreeGrafter"/>
</dbReference>
<keyword evidence="3" id="KW-1185">Reference proteome</keyword>
<dbReference type="Proteomes" id="UP000276603">
    <property type="component" value="Unassembled WGS sequence"/>
</dbReference>
<reference evidence="2 3" key="1">
    <citation type="submission" date="2018-10" db="EMBL/GenBank/DDBJ databases">
        <title>Ulvibacterium marinum gen. nov., sp. nov., a novel marine bacterium of the family Flavobacteriaceae, isolated from a culture of the green alga Ulva prolifera.</title>
        <authorList>
            <person name="Zhang Z."/>
        </authorList>
    </citation>
    <scope>NUCLEOTIDE SEQUENCE [LARGE SCALE GENOMIC DNA]</scope>
    <source>
        <strain evidence="2 3">CCMM003</strain>
    </source>
</reference>
<dbReference type="RefSeq" id="WP_120712978.1">
    <property type="nucleotide sequence ID" value="NZ_RBCJ01000003.1"/>
</dbReference>
<dbReference type="OrthoDB" id="9803764at2"/>
<name>A0A3B0C774_9FLAO</name>
<dbReference type="InterPro" id="IPR002818">
    <property type="entry name" value="DJ-1/PfpI"/>
</dbReference>
<sequence>MKHIQIFGLLWLVFFLADGNAQKSKDIERRNVAIFLYEGVELLDFSGPAEVFAATSIKTKEDQWTSLFNVYTVTYGTDHIKSQGFVEIIPNYSIENCPMPDIIVIPGGATSESRKTPEVIDWIRNSSETTEVFLSVCTGAFLLGDAGLLKDQKATTWYGSIERLKETFTDTEVLQNVRFVDNGKIVTTAGVSAGIDGALHVVERLISKDVALETAKYMEYDKWHPNEGYVVGEE</sequence>
<evidence type="ECO:0000313" key="3">
    <source>
        <dbReference type="Proteomes" id="UP000276603"/>
    </source>
</evidence>
<dbReference type="SUPFAM" id="SSF52317">
    <property type="entry name" value="Class I glutamine amidotransferase-like"/>
    <property type="match status" value="1"/>
</dbReference>
<organism evidence="2 3">
    <name type="scientific">Ulvibacterium marinum</name>
    <dbReference type="NCBI Taxonomy" id="2419782"/>
    <lineage>
        <taxon>Bacteria</taxon>
        <taxon>Pseudomonadati</taxon>
        <taxon>Bacteroidota</taxon>
        <taxon>Flavobacteriia</taxon>
        <taxon>Flavobacteriales</taxon>
        <taxon>Flavobacteriaceae</taxon>
        <taxon>Ulvibacterium</taxon>
    </lineage>
</organism>